<dbReference type="AlphaFoldDB" id="M7AQ80"/>
<protein>
    <submittedName>
        <fullName evidence="2">Uncharacterized protein</fullName>
    </submittedName>
</protein>
<evidence type="ECO:0000313" key="2">
    <source>
        <dbReference type="EMBL" id="EMP26759.1"/>
    </source>
</evidence>
<evidence type="ECO:0000313" key="3">
    <source>
        <dbReference type="Proteomes" id="UP000031443"/>
    </source>
</evidence>
<keyword evidence="3" id="KW-1185">Reference proteome</keyword>
<gene>
    <name evidence="2" type="ORF">UY3_16159</name>
</gene>
<reference evidence="3" key="1">
    <citation type="journal article" date="2013" name="Nat. Genet.">
        <title>The draft genomes of soft-shell turtle and green sea turtle yield insights into the development and evolution of the turtle-specific body plan.</title>
        <authorList>
            <person name="Wang Z."/>
            <person name="Pascual-Anaya J."/>
            <person name="Zadissa A."/>
            <person name="Li W."/>
            <person name="Niimura Y."/>
            <person name="Huang Z."/>
            <person name="Li C."/>
            <person name="White S."/>
            <person name="Xiong Z."/>
            <person name="Fang D."/>
            <person name="Wang B."/>
            <person name="Ming Y."/>
            <person name="Chen Y."/>
            <person name="Zheng Y."/>
            <person name="Kuraku S."/>
            <person name="Pignatelli M."/>
            <person name="Herrero J."/>
            <person name="Beal K."/>
            <person name="Nozawa M."/>
            <person name="Li Q."/>
            <person name="Wang J."/>
            <person name="Zhang H."/>
            <person name="Yu L."/>
            <person name="Shigenobu S."/>
            <person name="Wang J."/>
            <person name="Liu J."/>
            <person name="Flicek P."/>
            <person name="Searle S."/>
            <person name="Wang J."/>
            <person name="Kuratani S."/>
            <person name="Yin Y."/>
            <person name="Aken B."/>
            <person name="Zhang G."/>
            <person name="Irie N."/>
        </authorList>
    </citation>
    <scope>NUCLEOTIDE SEQUENCE [LARGE SCALE GENOMIC DNA]</scope>
</reference>
<accession>M7AQ80</accession>
<organism evidence="2 3">
    <name type="scientific">Chelonia mydas</name>
    <name type="common">Green sea-turtle</name>
    <name type="synonym">Chelonia agassizi</name>
    <dbReference type="NCBI Taxonomy" id="8469"/>
    <lineage>
        <taxon>Eukaryota</taxon>
        <taxon>Metazoa</taxon>
        <taxon>Chordata</taxon>
        <taxon>Craniata</taxon>
        <taxon>Vertebrata</taxon>
        <taxon>Euteleostomi</taxon>
        <taxon>Archelosauria</taxon>
        <taxon>Testudinata</taxon>
        <taxon>Testudines</taxon>
        <taxon>Cryptodira</taxon>
        <taxon>Durocryptodira</taxon>
        <taxon>Americhelydia</taxon>
        <taxon>Chelonioidea</taxon>
        <taxon>Cheloniidae</taxon>
        <taxon>Chelonia</taxon>
    </lineage>
</organism>
<dbReference type="EMBL" id="KB576442">
    <property type="protein sequence ID" value="EMP26759.1"/>
    <property type="molecule type" value="Genomic_DNA"/>
</dbReference>
<proteinExistence type="predicted"/>
<feature type="region of interest" description="Disordered" evidence="1">
    <location>
        <begin position="1"/>
        <end position="35"/>
    </location>
</feature>
<dbReference type="Proteomes" id="UP000031443">
    <property type="component" value="Unassembled WGS sequence"/>
</dbReference>
<name>M7AQ80_CHEMY</name>
<sequence length="121" mass="12461">MSPKSSMDTSEESESQASAGNTEKEVVDKEEEENGRQLLEAAACPRSGSYAEAWPGSMRDALSAGVAPAAPIGHGSWPMGATELVAGSGAACRAPQLPLHVGAGAGTCRCFWERHGAMASR</sequence>
<evidence type="ECO:0000256" key="1">
    <source>
        <dbReference type="SAM" id="MobiDB-lite"/>
    </source>
</evidence>